<feature type="compositionally biased region" description="Low complexity" evidence="1">
    <location>
        <begin position="41"/>
        <end position="55"/>
    </location>
</feature>
<evidence type="ECO:0000313" key="2">
    <source>
        <dbReference type="EMBL" id="GIF76851.1"/>
    </source>
</evidence>
<reference evidence="2 3" key="1">
    <citation type="submission" date="2021-01" db="EMBL/GenBank/DDBJ databases">
        <title>Whole genome shotgun sequence of Asanoa siamensis NBRC 107932.</title>
        <authorList>
            <person name="Komaki H."/>
            <person name="Tamura T."/>
        </authorList>
    </citation>
    <scope>NUCLEOTIDE SEQUENCE [LARGE SCALE GENOMIC DNA]</scope>
    <source>
        <strain evidence="2 3">NBRC 107932</strain>
    </source>
</reference>
<accession>A0ABQ4D009</accession>
<feature type="region of interest" description="Disordered" evidence="1">
    <location>
        <begin position="1"/>
        <end position="104"/>
    </location>
</feature>
<name>A0ABQ4D009_9ACTN</name>
<dbReference type="Proteomes" id="UP000604117">
    <property type="component" value="Unassembled WGS sequence"/>
</dbReference>
<organism evidence="2 3">
    <name type="scientific">Asanoa siamensis</name>
    <dbReference type="NCBI Taxonomy" id="926357"/>
    <lineage>
        <taxon>Bacteria</taxon>
        <taxon>Bacillati</taxon>
        <taxon>Actinomycetota</taxon>
        <taxon>Actinomycetes</taxon>
        <taxon>Micromonosporales</taxon>
        <taxon>Micromonosporaceae</taxon>
        <taxon>Asanoa</taxon>
    </lineage>
</organism>
<feature type="compositionally biased region" description="Basic and acidic residues" evidence="1">
    <location>
        <begin position="23"/>
        <end position="32"/>
    </location>
</feature>
<comment type="caution">
    <text evidence="2">The sequence shown here is derived from an EMBL/GenBank/DDBJ whole genome shotgun (WGS) entry which is preliminary data.</text>
</comment>
<dbReference type="EMBL" id="BONE01000072">
    <property type="protein sequence ID" value="GIF76851.1"/>
    <property type="molecule type" value="Genomic_DNA"/>
</dbReference>
<evidence type="ECO:0000256" key="1">
    <source>
        <dbReference type="SAM" id="MobiDB-lite"/>
    </source>
</evidence>
<keyword evidence="3" id="KW-1185">Reference proteome</keyword>
<feature type="compositionally biased region" description="Gly residues" evidence="1">
    <location>
        <begin position="61"/>
        <end position="77"/>
    </location>
</feature>
<protein>
    <submittedName>
        <fullName evidence="2">Uncharacterized protein</fullName>
    </submittedName>
</protein>
<gene>
    <name evidence="2" type="ORF">Asi02nite_63690</name>
</gene>
<proteinExistence type="predicted"/>
<evidence type="ECO:0000313" key="3">
    <source>
        <dbReference type="Proteomes" id="UP000604117"/>
    </source>
</evidence>
<sequence>MLGGEEHADVPAPGVAEPVDGPAHGERAEHFTGGKGTVRQGVRPGRGVAAPVARAVDGDEGPGGGQCWSQPGPGGGVDEQAVPEQCRGTGPLDLDMQPADPGGHVRHLFYLPRAR</sequence>